<keyword evidence="2" id="KW-1185">Reference proteome</keyword>
<reference evidence="3" key="1">
    <citation type="submission" date="2017-02" db="UniProtKB">
        <authorList>
            <consortium name="WormBaseParasite"/>
        </authorList>
    </citation>
    <scope>IDENTIFICATION</scope>
</reference>
<evidence type="ECO:0000313" key="2">
    <source>
        <dbReference type="Proteomes" id="UP000268014"/>
    </source>
</evidence>
<protein>
    <submittedName>
        <fullName evidence="3">B30.2/SPRY domain-containing protein</fullName>
    </submittedName>
</protein>
<dbReference type="Proteomes" id="UP000268014">
    <property type="component" value="Unassembled WGS sequence"/>
</dbReference>
<dbReference type="AlphaFoldDB" id="A0A0N4VY42"/>
<organism evidence="3">
    <name type="scientific">Haemonchus placei</name>
    <name type="common">Barber's pole worm</name>
    <dbReference type="NCBI Taxonomy" id="6290"/>
    <lineage>
        <taxon>Eukaryota</taxon>
        <taxon>Metazoa</taxon>
        <taxon>Ecdysozoa</taxon>
        <taxon>Nematoda</taxon>
        <taxon>Chromadorea</taxon>
        <taxon>Rhabditida</taxon>
        <taxon>Rhabditina</taxon>
        <taxon>Rhabditomorpha</taxon>
        <taxon>Strongyloidea</taxon>
        <taxon>Trichostrongylidae</taxon>
        <taxon>Haemonchus</taxon>
    </lineage>
</organism>
<dbReference type="EMBL" id="UZAF01004104">
    <property type="protein sequence ID" value="VDO13544.1"/>
    <property type="molecule type" value="Genomic_DNA"/>
</dbReference>
<accession>A0A0N4VY42</accession>
<sequence length="67" mass="7639">MEFNGESDWRLGIADGTTKGRVDLFPWDHIGQRFCGKGKFITWIITFNESVTIFLSNHKLHIGTNSP</sequence>
<reference evidence="1 2" key="2">
    <citation type="submission" date="2018-11" db="EMBL/GenBank/DDBJ databases">
        <authorList>
            <consortium name="Pathogen Informatics"/>
        </authorList>
    </citation>
    <scope>NUCLEOTIDE SEQUENCE [LARGE SCALE GENOMIC DNA]</scope>
    <source>
        <strain evidence="1 2">MHpl1</strain>
    </source>
</reference>
<gene>
    <name evidence="1" type="ORF">HPLM_LOCUS2210</name>
</gene>
<evidence type="ECO:0000313" key="3">
    <source>
        <dbReference type="WBParaSite" id="HPLM_0000221201-mRNA-1"/>
    </source>
</evidence>
<proteinExistence type="predicted"/>
<evidence type="ECO:0000313" key="1">
    <source>
        <dbReference type="EMBL" id="VDO13544.1"/>
    </source>
</evidence>
<dbReference type="WBParaSite" id="HPLM_0000221201-mRNA-1">
    <property type="protein sequence ID" value="HPLM_0000221201-mRNA-1"/>
    <property type="gene ID" value="HPLM_0000221201"/>
</dbReference>
<name>A0A0N4VY42_HAEPC</name>